<reference evidence="7 8" key="1">
    <citation type="submission" date="2024-03" db="EMBL/GenBank/DDBJ databases">
        <title>Genome-scale model development and genomic sequencing of the oleaginous clade Lipomyces.</title>
        <authorList>
            <consortium name="Lawrence Berkeley National Laboratory"/>
            <person name="Czajka J.J."/>
            <person name="Han Y."/>
            <person name="Kim J."/>
            <person name="Mondo S.J."/>
            <person name="Hofstad B.A."/>
            <person name="Robles A."/>
            <person name="Haridas S."/>
            <person name="Riley R."/>
            <person name="LaButti K."/>
            <person name="Pangilinan J."/>
            <person name="Andreopoulos W."/>
            <person name="Lipzen A."/>
            <person name="Yan J."/>
            <person name="Wang M."/>
            <person name="Ng V."/>
            <person name="Grigoriev I.V."/>
            <person name="Spatafora J.W."/>
            <person name="Magnuson J.K."/>
            <person name="Baker S.E."/>
            <person name="Pomraning K.R."/>
        </authorList>
    </citation>
    <scope>NUCLEOTIDE SEQUENCE [LARGE SCALE GENOMIC DNA]</scope>
    <source>
        <strain evidence="7 8">Phaff 52-87</strain>
    </source>
</reference>
<dbReference type="Pfam" id="PF01408">
    <property type="entry name" value="GFO_IDH_MocA"/>
    <property type="match status" value="1"/>
</dbReference>
<evidence type="ECO:0000256" key="5">
    <source>
        <dbReference type="ARBA" id="ARBA00049233"/>
    </source>
</evidence>
<dbReference type="SUPFAM" id="SSF55347">
    <property type="entry name" value="Glyceraldehyde-3-phosphate dehydrogenase-like, C-terminal domain"/>
    <property type="match status" value="1"/>
</dbReference>
<dbReference type="InterPro" id="IPR000683">
    <property type="entry name" value="Gfo/Idh/MocA-like_OxRdtase_N"/>
</dbReference>
<dbReference type="EMBL" id="JBBJBU010000001">
    <property type="protein sequence ID" value="KAK7207667.1"/>
    <property type="molecule type" value="Genomic_DNA"/>
</dbReference>
<evidence type="ECO:0000313" key="7">
    <source>
        <dbReference type="EMBL" id="KAK7207667.1"/>
    </source>
</evidence>
<evidence type="ECO:0000256" key="4">
    <source>
        <dbReference type="ARBA" id="ARBA00042988"/>
    </source>
</evidence>
<dbReference type="InterPro" id="IPR036291">
    <property type="entry name" value="NAD(P)-bd_dom_sf"/>
</dbReference>
<keyword evidence="2" id="KW-0560">Oxidoreductase</keyword>
<comment type="catalytic activity">
    <reaction evidence="5">
        <text>D-xylose + NADP(+) = D-xylono-1,5-lactone + NADPH + H(+)</text>
        <dbReference type="Rhea" id="RHEA:22000"/>
        <dbReference type="ChEBI" id="CHEBI:15378"/>
        <dbReference type="ChEBI" id="CHEBI:15867"/>
        <dbReference type="ChEBI" id="CHEBI:53455"/>
        <dbReference type="ChEBI" id="CHEBI:57783"/>
        <dbReference type="ChEBI" id="CHEBI:58349"/>
        <dbReference type="EC" id="1.1.1.179"/>
    </reaction>
</comment>
<proteinExistence type="inferred from homology"/>
<accession>A0ABR1FCT8</accession>
<evidence type="ECO:0000256" key="2">
    <source>
        <dbReference type="ARBA" id="ARBA00023002"/>
    </source>
</evidence>
<protein>
    <recommendedName>
        <fullName evidence="3">D-xylose 1-dehydrogenase (NADP(+), D-xylono-1,5-lactone-forming)</fullName>
        <ecNumber evidence="3">1.1.1.179</ecNumber>
    </recommendedName>
    <alternativeName>
        <fullName evidence="4">D-xylose-NADP dehydrogenase</fullName>
    </alternativeName>
</protein>
<name>A0ABR1FCT8_9ASCO</name>
<dbReference type="Gene3D" id="3.30.360.10">
    <property type="entry name" value="Dihydrodipicolinate Reductase, domain 2"/>
    <property type="match status" value="1"/>
</dbReference>
<keyword evidence="8" id="KW-1185">Reference proteome</keyword>
<dbReference type="GeneID" id="90039429"/>
<evidence type="ECO:0000256" key="3">
    <source>
        <dbReference type="ARBA" id="ARBA00038984"/>
    </source>
</evidence>
<evidence type="ECO:0000313" key="8">
    <source>
        <dbReference type="Proteomes" id="UP001498771"/>
    </source>
</evidence>
<dbReference type="PANTHER" id="PTHR22604:SF105">
    <property type="entry name" value="TRANS-1,2-DIHYDROBENZENE-1,2-DIOL DEHYDROGENASE"/>
    <property type="match status" value="1"/>
</dbReference>
<dbReference type="EC" id="1.1.1.179" evidence="3"/>
<organism evidence="7 8">
    <name type="scientific">Myxozyma melibiosi</name>
    <dbReference type="NCBI Taxonomy" id="54550"/>
    <lineage>
        <taxon>Eukaryota</taxon>
        <taxon>Fungi</taxon>
        <taxon>Dikarya</taxon>
        <taxon>Ascomycota</taxon>
        <taxon>Saccharomycotina</taxon>
        <taxon>Lipomycetes</taxon>
        <taxon>Lipomycetales</taxon>
        <taxon>Lipomycetaceae</taxon>
        <taxon>Myxozyma</taxon>
    </lineage>
</organism>
<dbReference type="Proteomes" id="UP001498771">
    <property type="component" value="Unassembled WGS sequence"/>
</dbReference>
<comment type="caution">
    <text evidence="7">The sequence shown here is derived from an EMBL/GenBank/DDBJ whole genome shotgun (WGS) entry which is preliminary data.</text>
</comment>
<evidence type="ECO:0000259" key="6">
    <source>
        <dbReference type="Pfam" id="PF01408"/>
    </source>
</evidence>
<gene>
    <name evidence="7" type="ORF">BZA70DRAFT_287017</name>
</gene>
<dbReference type="Gene3D" id="3.40.50.720">
    <property type="entry name" value="NAD(P)-binding Rossmann-like Domain"/>
    <property type="match status" value="1"/>
</dbReference>
<feature type="domain" description="Gfo/Idh/MocA-like oxidoreductase N-terminal" evidence="6">
    <location>
        <begin position="7"/>
        <end position="137"/>
    </location>
</feature>
<dbReference type="PANTHER" id="PTHR22604">
    <property type="entry name" value="OXIDOREDUCTASES"/>
    <property type="match status" value="1"/>
</dbReference>
<dbReference type="InterPro" id="IPR050984">
    <property type="entry name" value="Gfo/Idh/MocA_domain"/>
</dbReference>
<dbReference type="SUPFAM" id="SSF51735">
    <property type="entry name" value="NAD(P)-binding Rossmann-fold domains"/>
    <property type="match status" value="1"/>
</dbReference>
<dbReference type="RefSeq" id="XP_064770700.1">
    <property type="nucleotide sequence ID" value="XM_064913917.1"/>
</dbReference>
<evidence type="ECO:0000256" key="1">
    <source>
        <dbReference type="ARBA" id="ARBA00010928"/>
    </source>
</evidence>
<sequence length="366" mass="41023">MAAPFTLRWGIVATGGIAECFVRDLVTDPSLRGVTDVAHQVVAVASRSVDKAQTFIDETIPADMRAHVTPYSSYADLYKDPAVDCVYIATPASGHYACALEALRAGNNVLCEKPFTVNAQQARHLAQVAKEKNVFLMEAVWTRFFPLVKTFQRMLHEEKMIGRVHRVFVDFSVYIDPEKNKRLYQASTAGGALLDLGVYMNLWTLLTCYHHPENKRSPPDVIKAAMLRSPLTTDLVDESTSVITVWQKPNIMCIGTTSMMTDTPKECLIRVQGSKGEMIIPIHASRPEKIIVNLEGNGMNTRTYNYDIPGQGLFWEADAVARDIRDGKKEDDLYPLEECIFAMELMDEIRLQTGLKFPDDVEKVQS</sequence>
<comment type="similarity">
    <text evidence="1">Belongs to the Gfo/Idh/MocA family.</text>
</comment>